<reference evidence="6 7" key="1">
    <citation type="submission" date="2023-05" db="EMBL/GenBank/DDBJ databases">
        <title>A 100% complete, gapless, phased diploid assembly of the Scenedesmus obliquus UTEX 3031 genome.</title>
        <authorList>
            <person name="Biondi T.C."/>
            <person name="Hanschen E.R."/>
            <person name="Kwon T."/>
            <person name="Eng W."/>
            <person name="Kruse C.P.S."/>
            <person name="Koehler S.I."/>
            <person name="Kunde Y."/>
            <person name="Gleasner C.D."/>
            <person name="You Mak K.T."/>
            <person name="Polle J."/>
            <person name="Hovde B.T."/>
            <person name="Starkenburg S.R."/>
        </authorList>
    </citation>
    <scope>NUCLEOTIDE SEQUENCE [LARGE SCALE GENOMIC DNA]</scope>
    <source>
        <strain evidence="6 7">DOE0152z</strain>
    </source>
</reference>
<dbReference type="CDD" id="cd14809">
    <property type="entry name" value="bZIP_AUREO-like"/>
    <property type="match status" value="1"/>
</dbReference>
<evidence type="ECO:0000256" key="3">
    <source>
        <dbReference type="ARBA" id="ARBA00023163"/>
    </source>
</evidence>
<organism evidence="6 7">
    <name type="scientific">Tetradesmus obliquus</name>
    <name type="common">Green alga</name>
    <name type="synonym">Acutodesmus obliquus</name>
    <dbReference type="NCBI Taxonomy" id="3088"/>
    <lineage>
        <taxon>Eukaryota</taxon>
        <taxon>Viridiplantae</taxon>
        <taxon>Chlorophyta</taxon>
        <taxon>core chlorophytes</taxon>
        <taxon>Chlorophyceae</taxon>
        <taxon>CS clade</taxon>
        <taxon>Sphaeropleales</taxon>
        <taxon>Scenedesmaceae</taxon>
        <taxon>Tetradesmus</taxon>
    </lineage>
</organism>
<protein>
    <recommendedName>
        <fullName evidence="5">BZIP domain-containing protein</fullName>
    </recommendedName>
</protein>
<sequence>MASAAGLVNPQCGSLDLQSLPSLERFDSRFLDIFRDNGAEAGAGGVPVMDELQAPDDDLALQRLMSLRNGQQKAAAVPRLQQYDFQDAQASHHTSHSPDTPHAQPPQQHLHHHHGSASYTNISSDPNQQHHSSSGMEDCPASSAAAAGGGGGGYDLNLNSSQLAAAHQYMMSQAAAAGGDGFVPGSASGMQHMAMSMAAAMPVGGDMMPITGNSTAHMSSFAASASVPFGISGIDLASLAADCAGDPHSPLAGNFAGNMAFAGNGDAGTPGGKRRSRGARMGDFIKGEQDGAALMMMDCDSGLASLLGEGAAALAGMGEQLHQLEMEEAAAAGGSSKRSRGSRGQAVAQDFGNDSDFDGQEARAAALSITPDMDENTRARIRREKNRVAARKCRAKKMAFMVELQKTLRELMRKNEEYRLQVITWHKMFSREVRLREAMKRIIAVMWQSGVAPAASGYTANDVIIGLESGTLDVNSLVRALANLNAPPAHSGLSINTAAAAAAELAGQAAAHTPSHAQHAQHAANRGSPTHGLAAPANLYSHISNNSPAGMQASFTTAQGSAVQMQLAMSKLAAAAAAAGGDAAAAAAAGGYGAMPGLPEMGEQGGAAAYAAGLEGYMLGGAGGSGAAAAAAGPSCITTGVQE</sequence>
<evidence type="ECO:0000256" key="4">
    <source>
        <dbReference type="SAM" id="MobiDB-lite"/>
    </source>
</evidence>
<dbReference type="PANTHER" id="PTHR23351:SF24">
    <property type="entry name" value="ACTIVATING TRANSCRIPTION FACTOR 3-RELATED"/>
    <property type="match status" value="1"/>
</dbReference>
<feature type="region of interest" description="Disordered" evidence="4">
    <location>
        <begin position="329"/>
        <end position="355"/>
    </location>
</feature>
<dbReference type="InterPro" id="IPR046347">
    <property type="entry name" value="bZIP_sf"/>
</dbReference>
<dbReference type="SMART" id="SM00338">
    <property type="entry name" value="BRLZ"/>
    <property type="match status" value="1"/>
</dbReference>
<keyword evidence="7" id="KW-1185">Reference proteome</keyword>
<feature type="domain" description="BZIP" evidence="5">
    <location>
        <begin position="376"/>
        <end position="422"/>
    </location>
</feature>
<accession>A0ABY8UQ64</accession>
<dbReference type="Proteomes" id="UP001244341">
    <property type="component" value="Chromosome 15b"/>
</dbReference>
<evidence type="ECO:0000259" key="5">
    <source>
        <dbReference type="PROSITE" id="PS50217"/>
    </source>
</evidence>
<dbReference type="InterPro" id="IPR000837">
    <property type="entry name" value="AP-1"/>
</dbReference>
<proteinExistence type="predicted"/>
<dbReference type="Pfam" id="PF07716">
    <property type="entry name" value="bZIP_2"/>
    <property type="match status" value="1"/>
</dbReference>
<dbReference type="EMBL" id="CP126222">
    <property type="protein sequence ID" value="WIA22808.1"/>
    <property type="molecule type" value="Genomic_DNA"/>
</dbReference>
<dbReference type="Gene3D" id="1.20.5.170">
    <property type="match status" value="1"/>
</dbReference>
<name>A0ABY8UQ64_TETOB</name>
<keyword evidence="3" id="KW-0804">Transcription</keyword>
<dbReference type="PROSITE" id="PS00036">
    <property type="entry name" value="BZIP_BASIC"/>
    <property type="match status" value="1"/>
</dbReference>
<feature type="compositionally biased region" description="Polar residues" evidence="4">
    <location>
        <begin position="117"/>
        <end position="135"/>
    </location>
</feature>
<evidence type="ECO:0000256" key="2">
    <source>
        <dbReference type="ARBA" id="ARBA00023125"/>
    </source>
</evidence>
<dbReference type="SUPFAM" id="SSF57959">
    <property type="entry name" value="Leucine zipper domain"/>
    <property type="match status" value="1"/>
</dbReference>
<feature type="region of interest" description="Disordered" evidence="4">
    <location>
        <begin position="506"/>
        <end position="531"/>
    </location>
</feature>
<dbReference type="PANTHER" id="PTHR23351">
    <property type="entry name" value="FOS TRANSCRIPTION FACTOR-RELATED"/>
    <property type="match status" value="1"/>
</dbReference>
<evidence type="ECO:0000256" key="1">
    <source>
        <dbReference type="ARBA" id="ARBA00023015"/>
    </source>
</evidence>
<gene>
    <name evidence="6" type="ORF">OEZ85_001201</name>
</gene>
<keyword evidence="2" id="KW-0238">DNA-binding</keyword>
<keyword evidence="1" id="KW-0805">Transcription regulation</keyword>
<dbReference type="PROSITE" id="PS50217">
    <property type="entry name" value="BZIP"/>
    <property type="match status" value="1"/>
</dbReference>
<feature type="region of interest" description="Disordered" evidence="4">
    <location>
        <begin position="87"/>
        <end position="148"/>
    </location>
</feature>
<feature type="compositionally biased region" description="Low complexity" evidence="4">
    <location>
        <begin position="97"/>
        <end position="108"/>
    </location>
</feature>
<evidence type="ECO:0000313" key="6">
    <source>
        <dbReference type="EMBL" id="WIA22808.1"/>
    </source>
</evidence>
<dbReference type="InterPro" id="IPR004827">
    <property type="entry name" value="bZIP"/>
</dbReference>
<evidence type="ECO:0000313" key="7">
    <source>
        <dbReference type="Proteomes" id="UP001244341"/>
    </source>
</evidence>